<keyword evidence="2" id="KW-0413">Isomerase</keyword>
<reference evidence="4 5" key="1">
    <citation type="journal article" date="2012" name="J. Bacteriol.">
        <title>Complete genome sequence of Mycoplasma haemocanis strain Illinois.</title>
        <authorList>
            <person name="do Nascimento N.C."/>
            <person name="Guimaraes A.M."/>
            <person name="Santos A.P."/>
            <person name="Sanmiguel P.J."/>
            <person name="Messick J.B."/>
        </authorList>
    </citation>
    <scope>NUCLEOTIDE SEQUENCE [LARGE SCALE GENOMIC DNA]</scope>
    <source>
        <strain evidence="4 5">Illinois</strain>
    </source>
</reference>
<dbReference type="NCBIfam" id="NF045756">
    <property type="entry name" value="MPN555"/>
    <property type="match status" value="1"/>
</dbReference>
<evidence type="ECO:0000259" key="3">
    <source>
        <dbReference type="Pfam" id="PF05698"/>
    </source>
</evidence>
<dbReference type="HOGENOM" id="CLU_110277_0_0_14"/>
<dbReference type="Proteomes" id="UP000009135">
    <property type="component" value="Chromosome"/>
</dbReference>
<dbReference type="GO" id="GO:0015031">
    <property type="term" value="P:protein transport"/>
    <property type="evidence" value="ECO:0007669"/>
    <property type="project" value="InterPro"/>
</dbReference>
<dbReference type="STRING" id="1111676.MHC_05485"/>
<feature type="domain" description="Trigger factor C-terminal" evidence="3">
    <location>
        <begin position="42"/>
        <end position="105"/>
    </location>
</feature>
<dbReference type="Pfam" id="PF05698">
    <property type="entry name" value="Trigger_C"/>
    <property type="match status" value="1"/>
</dbReference>
<dbReference type="EMBL" id="CP003199">
    <property type="protein sequence ID" value="AEW45951.1"/>
    <property type="molecule type" value="Genomic_DNA"/>
</dbReference>
<dbReference type="GO" id="GO:0006457">
    <property type="term" value="P:protein folding"/>
    <property type="evidence" value="ECO:0007669"/>
    <property type="project" value="InterPro"/>
</dbReference>
<evidence type="ECO:0000313" key="4">
    <source>
        <dbReference type="EMBL" id="AEW45951.1"/>
    </source>
</evidence>
<sequence>MKSRIKSKKPIKFGKVLVVTKLIANEDSIRSFSANVRRHRPQITEQELNEEIDAMVRKDNYYNAVMDEVFSAYEFEMDEEEIKERVRVMSESYPDGNEESLRNMVLVSIYKKLIYDDLANDWELKISDEDVKRTLESFYKSTGQPIREYLMNRDKFNEVRATLEEQLISDRLLNAFKVDFQLKAPEEA</sequence>
<name>H6N8H9_MYCHN</name>
<proteinExistence type="predicted"/>
<accession>H6N8H9</accession>
<protein>
    <recommendedName>
        <fullName evidence="3">Trigger factor C-terminal domain-containing protein</fullName>
    </recommendedName>
</protein>
<dbReference type="OrthoDB" id="403991at2"/>
<dbReference type="InterPro" id="IPR037041">
    <property type="entry name" value="Trigger_fac_C_sf"/>
</dbReference>
<dbReference type="KEGG" id="mhe:MHC_05485"/>
<dbReference type="AlphaFoldDB" id="H6N8H9"/>
<gene>
    <name evidence="4" type="ordered locus">MHC_05485</name>
</gene>
<evidence type="ECO:0000256" key="2">
    <source>
        <dbReference type="ARBA" id="ARBA00023235"/>
    </source>
</evidence>
<dbReference type="Gene3D" id="1.10.3120.10">
    <property type="entry name" value="Trigger factor, C-terminal domain"/>
    <property type="match status" value="1"/>
</dbReference>
<evidence type="ECO:0000256" key="1">
    <source>
        <dbReference type="ARBA" id="ARBA00023110"/>
    </source>
</evidence>
<evidence type="ECO:0000313" key="5">
    <source>
        <dbReference type="Proteomes" id="UP000009135"/>
    </source>
</evidence>
<organism evidence="4 5">
    <name type="scientific">Mycoplasma haemocanis (strain Illinois)</name>
    <dbReference type="NCBI Taxonomy" id="1111676"/>
    <lineage>
        <taxon>Bacteria</taxon>
        <taxon>Bacillati</taxon>
        <taxon>Mycoplasmatota</taxon>
        <taxon>Mollicutes</taxon>
        <taxon>Mycoplasmataceae</taxon>
        <taxon>Mycoplasma</taxon>
    </lineage>
</organism>
<dbReference type="InterPro" id="IPR008880">
    <property type="entry name" value="Trigger_fac_C"/>
</dbReference>
<dbReference type="SUPFAM" id="SSF109998">
    <property type="entry name" value="Triger factor/SurA peptide-binding domain-like"/>
    <property type="match status" value="1"/>
</dbReference>
<dbReference type="InterPro" id="IPR054820">
    <property type="entry name" value="MPN555-like"/>
</dbReference>
<dbReference type="InterPro" id="IPR027304">
    <property type="entry name" value="Trigger_fact/SurA_dom_sf"/>
</dbReference>
<keyword evidence="1" id="KW-0697">Rotamase</keyword>
<keyword evidence="5" id="KW-1185">Reference proteome</keyword>
<dbReference type="GO" id="GO:0003755">
    <property type="term" value="F:peptidyl-prolyl cis-trans isomerase activity"/>
    <property type="evidence" value="ECO:0007669"/>
    <property type="project" value="UniProtKB-KW"/>
</dbReference>